<accession>A0ABQ9UX98</accession>
<reference evidence="2 3" key="1">
    <citation type="submission" date="2023-05" db="EMBL/GenBank/DDBJ databases">
        <title>B98-5 Cell Line De Novo Hybrid Assembly: An Optical Mapping Approach.</title>
        <authorList>
            <person name="Kananen K."/>
            <person name="Auerbach J.A."/>
            <person name="Kautto E."/>
            <person name="Blachly J.S."/>
        </authorList>
    </citation>
    <scope>NUCLEOTIDE SEQUENCE [LARGE SCALE GENOMIC DNA]</scope>
    <source>
        <strain evidence="2">B95-8</strain>
        <tissue evidence="2">Cell line</tissue>
    </source>
</reference>
<feature type="region of interest" description="Disordered" evidence="1">
    <location>
        <begin position="1"/>
        <end position="136"/>
    </location>
</feature>
<keyword evidence="3" id="KW-1185">Reference proteome</keyword>
<protein>
    <submittedName>
        <fullName evidence="2">Uncharacterized protein</fullName>
    </submittedName>
</protein>
<evidence type="ECO:0000256" key="1">
    <source>
        <dbReference type="SAM" id="MobiDB-lite"/>
    </source>
</evidence>
<comment type="caution">
    <text evidence="2">The sequence shown here is derived from an EMBL/GenBank/DDBJ whole genome shotgun (WGS) entry which is preliminary data.</text>
</comment>
<gene>
    <name evidence="2" type="ORF">P7K49_019091</name>
</gene>
<organism evidence="2 3">
    <name type="scientific">Saguinus oedipus</name>
    <name type="common">Cotton-top tamarin</name>
    <name type="synonym">Oedipomidas oedipus</name>
    <dbReference type="NCBI Taxonomy" id="9490"/>
    <lineage>
        <taxon>Eukaryota</taxon>
        <taxon>Metazoa</taxon>
        <taxon>Chordata</taxon>
        <taxon>Craniata</taxon>
        <taxon>Vertebrata</taxon>
        <taxon>Euteleostomi</taxon>
        <taxon>Mammalia</taxon>
        <taxon>Eutheria</taxon>
        <taxon>Euarchontoglires</taxon>
        <taxon>Primates</taxon>
        <taxon>Haplorrhini</taxon>
        <taxon>Platyrrhini</taxon>
        <taxon>Cebidae</taxon>
        <taxon>Callitrichinae</taxon>
        <taxon>Saguinus</taxon>
    </lineage>
</organism>
<feature type="compositionally biased region" description="Basic and acidic residues" evidence="1">
    <location>
        <begin position="1"/>
        <end position="11"/>
    </location>
</feature>
<evidence type="ECO:0000313" key="2">
    <source>
        <dbReference type="EMBL" id="KAK2101425.1"/>
    </source>
</evidence>
<name>A0ABQ9UX98_SAGOE</name>
<proteinExistence type="predicted"/>
<feature type="compositionally biased region" description="Basic and acidic residues" evidence="1">
    <location>
        <begin position="30"/>
        <end position="56"/>
    </location>
</feature>
<sequence length="255" mass="27410">MGTKGEDKETEQGQALRLGWGSCPGAHQGEGCREKPRLAGKAAREQRTEPWEERLQSRRHGWGPPGAGKTRDRSRVHSRALACDSAGQASALGLPGTGAARRASQRRWGMAPRSVNGGARTRGRGRPADPAAWRERKRRREFPGLRFAVGSRGRCGAKWGTRRGRREVACVLRPLPGGRLHSACRSWALTAWEASWAPGPCAPALPGPSGEAEARGVPVPPPPRHAFPPRPGSGKPCGALLRLLLARSVRALRGL</sequence>
<dbReference type="Proteomes" id="UP001266305">
    <property type="component" value="Unassembled WGS sequence"/>
</dbReference>
<evidence type="ECO:0000313" key="3">
    <source>
        <dbReference type="Proteomes" id="UP001266305"/>
    </source>
</evidence>
<dbReference type="EMBL" id="JASSZA010000009">
    <property type="protein sequence ID" value="KAK2101425.1"/>
    <property type="molecule type" value="Genomic_DNA"/>
</dbReference>